<keyword evidence="9" id="KW-0804">Transcription</keyword>
<dbReference type="GO" id="GO:0006355">
    <property type="term" value="P:regulation of DNA-templated transcription"/>
    <property type="evidence" value="ECO:0007669"/>
    <property type="project" value="InterPro"/>
</dbReference>
<keyword evidence="8" id="KW-0010">Activator</keyword>
<keyword evidence="15" id="KW-1185">Reference proteome</keyword>
<reference evidence="15" key="1">
    <citation type="journal article" date="2017" name="Nat. Commun.">
        <title>The asparagus genome sheds light on the origin and evolution of a young Y chromosome.</title>
        <authorList>
            <person name="Harkess A."/>
            <person name="Zhou J."/>
            <person name="Xu C."/>
            <person name="Bowers J.E."/>
            <person name="Van der Hulst R."/>
            <person name="Ayyampalayam S."/>
            <person name="Mercati F."/>
            <person name="Riccardi P."/>
            <person name="McKain M.R."/>
            <person name="Kakrana A."/>
            <person name="Tang H."/>
            <person name="Ray J."/>
            <person name="Groenendijk J."/>
            <person name="Arikit S."/>
            <person name="Mathioni S.M."/>
            <person name="Nakano M."/>
            <person name="Shan H."/>
            <person name="Telgmann-Rauber A."/>
            <person name="Kanno A."/>
            <person name="Yue Z."/>
            <person name="Chen H."/>
            <person name="Li W."/>
            <person name="Chen Y."/>
            <person name="Xu X."/>
            <person name="Zhang Y."/>
            <person name="Luo S."/>
            <person name="Chen H."/>
            <person name="Gao J."/>
            <person name="Mao Z."/>
            <person name="Pires J.C."/>
            <person name="Luo M."/>
            <person name="Kudrna D."/>
            <person name="Wing R.A."/>
            <person name="Meyers B.C."/>
            <person name="Yi K."/>
            <person name="Kong H."/>
            <person name="Lavrijsen P."/>
            <person name="Sunseri F."/>
            <person name="Falavigna A."/>
            <person name="Ye Y."/>
            <person name="Leebens-Mack J.H."/>
            <person name="Chen G."/>
        </authorList>
    </citation>
    <scope>NUCLEOTIDE SEQUENCE [LARGE SCALE GENOMIC DNA]</scope>
    <source>
        <strain evidence="15">cv. DH0086</strain>
    </source>
</reference>
<feature type="domain" description="NAC" evidence="13">
    <location>
        <begin position="12"/>
        <end position="169"/>
    </location>
</feature>
<evidence type="ECO:0000259" key="13">
    <source>
        <dbReference type="PROSITE" id="PS51005"/>
    </source>
</evidence>
<keyword evidence="4 12" id="KW-1133">Transmembrane helix</keyword>
<dbReference type="Gramene" id="ONK78322">
    <property type="protein sequence ID" value="ONK78322"/>
    <property type="gene ID" value="A4U43_C02F17300"/>
</dbReference>
<evidence type="ECO:0000256" key="9">
    <source>
        <dbReference type="ARBA" id="ARBA00023163"/>
    </source>
</evidence>
<evidence type="ECO:0000256" key="10">
    <source>
        <dbReference type="ARBA" id="ARBA00023242"/>
    </source>
</evidence>
<dbReference type="Gene3D" id="2.170.150.80">
    <property type="entry name" value="NAC domain"/>
    <property type="match status" value="1"/>
</dbReference>
<dbReference type="GO" id="GO:0005634">
    <property type="term" value="C:nucleus"/>
    <property type="evidence" value="ECO:0007669"/>
    <property type="project" value="UniProtKB-SubCell"/>
</dbReference>
<dbReference type="PANTHER" id="PTHR31744:SF216">
    <property type="entry name" value="NAC TRANSCRIPTION FACTOR"/>
    <property type="match status" value="1"/>
</dbReference>
<dbReference type="PROSITE" id="PS51005">
    <property type="entry name" value="NAC"/>
    <property type="match status" value="1"/>
</dbReference>
<gene>
    <name evidence="14" type="ORF">A4U43_C02F17300</name>
</gene>
<dbReference type="OMA" id="MECANCH"/>
<dbReference type="SUPFAM" id="SSF101941">
    <property type="entry name" value="NAC domain"/>
    <property type="match status" value="1"/>
</dbReference>
<feature type="region of interest" description="Disordered" evidence="11">
    <location>
        <begin position="173"/>
        <end position="218"/>
    </location>
</feature>
<name>A0A5P1FJM3_ASPOF</name>
<protein>
    <recommendedName>
        <fullName evidence="13">NAC domain-containing protein</fullName>
    </recommendedName>
</protein>
<feature type="transmembrane region" description="Helical" evidence="12">
    <location>
        <begin position="561"/>
        <end position="584"/>
    </location>
</feature>
<proteinExistence type="predicted"/>
<evidence type="ECO:0000256" key="5">
    <source>
        <dbReference type="ARBA" id="ARBA00023015"/>
    </source>
</evidence>
<evidence type="ECO:0000256" key="7">
    <source>
        <dbReference type="ARBA" id="ARBA00023136"/>
    </source>
</evidence>
<evidence type="ECO:0000256" key="8">
    <source>
        <dbReference type="ARBA" id="ARBA00023159"/>
    </source>
</evidence>
<dbReference type="InterPro" id="IPR003441">
    <property type="entry name" value="NAC-dom"/>
</dbReference>
<dbReference type="Pfam" id="PF02365">
    <property type="entry name" value="NAM"/>
    <property type="match status" value="1"/>
</dbReference>
<evidence type="ECO:0000256" key="4">
    <source>
        <dbReference type="ARBA" id="ARBA00022989"/>
    </source>
</evidence>
<dbReference type="InterPro" id="IPR036093">
    <property type="entry name" value="NAC_dom_sf"/>
</dbReference>
<keyword evidence="7 12" id="KW-0472">Membrane</keyword>
<dbReference type="EMBL" id="CM007382">
    <property type="protein sequence ID" value="ONK78322.1"/>
    <property type="molecule type" value="Genomic_DNA"/>
</dbReference>
<dbReference type="GO" id="GO:0016020">
    <property type="term" value="C:membrane"/>
    <property type="evidence" value="ECO:0007669"/>
    <property type="project" value="UniProtKB-SubCell"/>
</dbReference>
<evidence type="ECO:0000256" key="1">
    <source>
        <dbReference type="ARBA" id="ARBA00004123"/>
    </source>
</evidence>
<evidence type="ECO:0000256" key="3">
    <source>
        <dbReference type="ARBA" id="ARBA00022692"/>
    </source>
</evidence>
<evidence type="ECO:0000256" key="2">
    <source>
        <dbReference type="ARBA" id="ARBA00004167"/>
    </source>
</evidence>
<sequence length="589" mass="66289">MDETQSIPFHLLPLGFRFHPTDEELINYYLKSKINGKIKAADAAVVPEIDVCRFEPWDLPERSPIKSNDPEWFFFAPVDRKYANSGRSNRATEAGYWKATGKDRLIRSRVSREKPAVLVGMKKTLVFHRGRAPKGSRTNWIMHEYRTVEPEFENGGDQGSFVLCRLFKKSEETLSPTPAKSSPSSMSQREDGLEEEFATSSTRESPESHLQKELQPLPITFNKQPADIRLADEANYLVSHPIKLEERHCNSNMTLDAGEWETKNTGVEDPPLFDDLAQFLGPEYEHLFSDDLPQINSLTLISSDYGINSADDQTQAQYQTSEQDSVSALLDAMLSTPEEYSADVADCRGETEAVSDGQISMINDTDSCMSSYVDSEALRTQGGLGLETESTFYFQSMEIRNLPVRYSKFGEYSVGPANSIGDNINIRHRNRENMTSSFASSFNYPEQQGIAERRIRLQSSNQMKKISKQDNYINKMKLSKAEEHEKNKADEQTEDSEPTVIDNSEQFSSDEDETTSPKSTLVSSSDEHEELRLRTQQLQADNDFKLGSSSLRQEVPRVGSFPIVIVGVAVFVIFLLFAGTLVLLNSCAA</sequence>
<keyword evidence="5" id="KW-0805">Transcription regulation</keyword>
<feature type="compositionally biased region" description="Polar residues" evidence="11">
    <location>
        <begin position="173"/>
        <end position="187"/>
    </location>
</feature>
<dbReference type="GO" id="GO:0000976">
    <property type="term" value="F:transcription cis-regulatory region binding"/>
    <property type="evidence" value="ECO:0007669"/>
    <property type="project" value="UniProtKB-ARBA"/>
</dbReference>
<evidence type="ECO:0000256" key="6">
    <source>
        <dbReference type="ARBA" id="ARBA00023125"/>
    </source>
</evidence>
<evidence type="ECO:0000313" key="14">
    <source>
        <dbReference type="EMBL" id="ONK78322.1"/>
    </source>
</evidence>
<evidence type="ECO:0000256" key="12">
    <source>
        <dbReference type="SAM" id="Phobius"/>
    </source>
</evidence>
<organism evidence="14 15">
    <name type="scientific">Asparagus officinalis</name>
    <name type="common">Garden asparagus</name>
    <dbReference type="NCBI Taxonomy" id="4686"/>
    <lineage>
        <taxon>Eukaryota</taxon>
        <taxon>Viridiplantae</taxon>
        <taxon>Streptophyta</taxon>
        <taxon>Embryophyta</taxon>
        <taxon>Tracheophyta</taxon>
        <taxon>Spermatophyta</taxon>
        <taxon>Magnoliopsida</taxon>
        <taxon>Liliopsida</taxon>
        <taxon>Asparagales</taxon>
        <taxon>Asparagaceae</taxon>
        <taxon>Asparagoideae</taxon>
        <taxon>Asparagus</taxon>
    </lineage>
</organism>
<dbReference type="Proteomes" id="UP000243459">
    <property type="component" value="Chromosome 2"/>
</dbReference>
<evidence type="ECO:0000256" key="11">
    <source>
        <dbReference type="SAM" id="MobiDB-lite"/>
    </source>
</evidence>
<dbReference type="AlphaFoldDB" id="A0A5P1FJM3"/>
<keyword evidence="6" id="KW-0238">DNA-binding</keyword>
<feature type="compositionally biased region" description="Basic and acidic residues" evidence="11">
    <location>
        <begin position="481"/>
        <end position="491"/>
    </location>
</feature>
<feature type="region of interest" description="Disordered" evidence="11">
    <location>
        <begin position="481"/>
        <end position="530"/>
    </location>
</feature>
<accession>A0A5P1FJM3</accession>
<keyword evidence="3 12" id="KW-0812">Transmembrane</keyword>
<evidence type="ECO:0000313" key="15">
    <source>
        <dbReference type="Proteomes" id="UP000243459"/>
    </source>
</evidence>
<dbReference type="PANTHER" id="PTHR31744">
    <property type="entry name" value="PROTEIN CUP-SHAPED COTYLEDON 2-RELATED"/>
    <property type="match status" value="1"/>
</dbReference>
<comment type="subcellular location">
    <subcellularLocation>
        <location evidence="2">Membrane</location>
        <topology evidence="2">Single-pass membrane protein</topology>
    </subcellularLocation>
    <subcellularLocation>
        <location evidence="1">Nucleus</location>
    </subcellularLocation>
</comment>
<keyword evidence="10" id="KW-0539">Nucleus</keyword>